<dbReference type="PROSITE" id="PS51257">
    <property type="entry name" value="PROKAR_LIPOPROTEIN"/>
    <property type="match status" value="1"/>
</dbReference>
<gene>
    <name evidence="1" type="ORF">GGR21_000685</name>
</gene>
<evidence type="ECO:0000313" key="1">
    <source>
        <dbReference type="EMBL" id="MBB4034798.1"/>
    </source>
</evidence>
<organism evidence="1 2">
    <name type="scientific">Dysgonomonas hofstadii</name>
    <dbReference type="NCBI Taxonomy" id="637886"/>
    <lineage>
        <taxon>Bacteria</taxon>
        <taxon>Pseudomonadati</taxon>
        <taxon>Bacteroidota</taxon>
        <taxon>Bacteroidia</taxon>
        <taxon>Bacteroidales</taxon>
        <taxon>Dysgonomonadaceae</taxon>
        <taxon>Dysgonomonas</taxon>
    </lineage>
</organism>
<accession>A0A840CL74</accession>
<name>A0A840CL74_9BACT</name>
<dbReference type="AlphaFoldDB" id="A0A840CL74"/>
<dbReference type="Proteomes" id="UP000555103">
    <property type="component" value="Unassembled WGS sequence"/>
</dbReference>
<protein>
    <submittedName>
        <fullName evidence="1">Uncharacterized protein</fullName>
    </submittedName>
</protein>
<dbReference type="EMBL" id="JACIEP010000002">
    <property type="protein sequence ID" value="MBB4034798.1"/>
    <property type="molecule type" value="Genomic_DNA"/>
</dbReference>
<evidence type="ECO:0000313" key="2">
    <source>
        <dbReference type="Proteomes" id="UP000555103"/>
    </source>
</evidence>
<dbReference type="RefSeq" id="WP_183305743.1">
    <property type="nucleotide sequence ID" value="NZ_JACIEP010000002.1"/>
</dbReference>
<proteinExistence type="predicted"/>
<keyword evidence="2" id="KW-1185">Reference proteome</keyword>
<reference evidence="1 2" key="1">
    <citation type="submission" date="2020-08" db="EMBL/GenBank/DDBJ databases">
        <title>Genomic Encyclopedia of Type Strains, Phase IV (KMG-IV): sequencing the most valuable type-strain genomes for metagenomic binning, comparative biology and taxonomic classification.</title>
        <authorList>
            <person name="Goeker M."/>
        </authorList>
    </citation>
    <scope>NUCLEOTIDE SEQUENCE [LARGE SCALE GENOMIC DNA]</scope>
    <source>
        <strain evidence="1 2">DSM 104969</strain>
    </source>
</reference>
<sequence>MKKIINYIATALVLFSVVSCNSEGDLISEIDGFYTLSADFVSPANIRSNYDILFNSDTIKSIYYVNRADPTGKLTVFEKGNKEPVYTEELTLTSNKNIQFIKLGNKIDTYSADKYTKFSLDIKWATHEDHDKYKATFNGFELNTEQGNINYVLTESLTGTLQLKKVDDGYLVIDREITVEPNGTFTFLQLSLIEFLAMPPGDEDDPESNDYKKIRVYYTLTDDLTEESYTIKFYTFDSWIYDKEQVVDSGYEFEIKVGELSPYILVYGRTFENENGDGGPAFITYDLIAKDGTIVRRHDPNQVGISFNDQDWAGDYLKYLNKFETYNINFVGTGTLVLEEKW</sequence>
<comment type="caution">
    <text evidence="1">The sequence shown here is derived from an EMBL/GenBank/DDBJ whole genome shotgun (WGS) entry which is preliminary data.</text>
</comment>